<dbReference type="PANTHER" id="PTHR28052:SF1">
    <property type="entry name" value="UPF0545 PROTEIN C22ORF39"/>
    <property type="match status" value="1"/>
</dbReference>
<feature type="compositionally biased region" description="Basic and acidic residues" evidence="1">
    <location>
        <begin position="174"/>
        <end position="193"/>
    </location>
</feature>
<organism evidence="2 3">
    <name type="scientific">Phyllosticta capitalensis</name>
    <dbReference type="NCBI Taxonomy" id="121624"/>
    <lineage>
        <taxon>Eukaryota</taxon>
        <taxon>Fungi</taxon>
        <taxon>Dikarya</taxon>
        <taxon>Ascomycota</taxon>
        <taxon>Pezizomycotina</taxon>
        <taxon>Dothideomycetes</taxon>
        <taxon>Dothideomycetes incertae sedis</taxon>
        <taxon>Botryosphaeriales</taxon>
        <taxon>Phyllostictaceae</taxon>
        <taxon>Phyllosticta</taxon>
    </lineage>
</organism>
<dbReference type="Proteomes" id="UP001492380">
    <property type="component" value="Unassembled WGS sequence"/>
</dbReference>
<dbReference type="Pfam" id="PF11326">
    <property type="entry name" value="PANTS-like"/>
    <property type="match status" value="1"/>
</dbReference>
<sequence>MGWLWRSNNQLQPSKEASDAAPSPPSTANVNPVEAQLGQQQQQQQQQSTREQQADAELQSFLRELNASTQATVAEPSPSSTANTPEDTSTKGRPSPLTDTTYPTTMSCRDAFDYAFHCQSLGGQLTNWYRYGTLRSCSDRWDDFWFCMRTRGYSDEQRAKEITRHFAQKETRYREAPSSEDVWEQRRPGEELKNPFMKDPYLIDIPGLPRRRKSADEA</sequence>
<keyword evidence="3" id="KW-1185">Reference proteome</keyword>
<feature type="compositionally biased region" description="Low complexity" evidence="1">
    <location>
        <begin position="36"/>
        <end position="51"/>
    </location>
</feature>
<dbReference type="EMBL" id="JBBWRZ010000004">
    <property type="protein sequence ID" value="KAK8238094.1"/>
    <property type="molecule type" value="Genomic_DNA"/>
</dbReference>
<evidence type="ECO:0000313" key="3">
    <source>
        <dbReference type="Proteomes" id="UP001492380"/>
    </source>
</evidence>
<comment type="caution">
    <text evidence="2">The sequence shown here is derived from an EMBL/GenBank/DDBJ whole genome shotgun (WGS) entry which is preliminary data.</text>
</comment>
<feature type="region of interest" description="Disordered" evidence="1">
    <location>
        <begin position="174"/>
        <end position="218"/>
    </location>
</feature>
<proteinExistence type="predicted"/>
<accession>A0ABR1YTB6</accession>
<evidence type="ECO:0008006" key="4">
    <source>
        <dbReference type="Google" id="ProtNLM"/>
    </source>
</evidence>
<feature type="compositionally biased region" description="Basic residues" evidence="1">
    <location>
        <begin position="209"/>
        <end position="218"/>
    </location>
</feature>
<name>A0ABR1YTB6_9PEZI</name>
<feature type="region of interest" description="Disordered" evidence="1">
    <location>
        <begin position="1"/>
        <end position="102"/>
    </location>
</feature>
<evidence type="ECO:0000313" key="2">
    <source>
        <dbReference type="EMBL" id="KAK8238094.1"/>
    </source>
</evidence>
<gene>
    <name evidence="2" type="ORF">HDK90DRAFT_464931</name>
</gene>
<feature type="compositionally biased region" description="Polar residues" evidence="1">
    <location>
        <begin position="66"/>
        <end position="87"/>
    </location>
</feature>
<feature type="compositionally biased region" description="Polar residues" evidence="1">
    <location>
        <begin position="1"/>
        <end position="12"/>
    </location>
</feature>
<evidence type="ECO:0000256" key="1">
    <source>
        <dbReference type="SAM" id="MobiDB-lite"/>
    </source>
</evidence>
<protein>
    <recommendedName>
        <fullName evidence="4">Early meiotic induction protein 1</fullName>
    </recommendedName>
</protein>
<reference evidence="2 3" key="1">
    <citation type="submission" date="2024-04" db="EMBL/GenBank/DDBJ databases">
        <title>Phyllosticta paracitricarpa is synonymous to the EU quarantine fungus P. citricarpa based on phylogenomic analyses.</title>
        <authorList>
            <consortium name="Lawrence Berkeley National Laboratory"/>
            <person name="Van Ingen-Buijs V.A."/>
            <person name="Van Westerhoven A.C."/>
            <person name="Haridas S."/>
            <person name="Skiadas P."/>
            <person name="Martin F."/>
            <person name="Groenewald J.Z."/>
            <person name="Crous P.W."/>
            <person name="Seidl M.F."/>
        </authorList>
    </citation>
    <scope>NUCLEOTIDE SEQUENCE [LARGE SCALE GENOMIC DNA]</scope>
    <source>
        <strain evidence="2 3">CBS 123374</strain>
    </source>
</reference>
<dbReference type="PANTHER" id="PTHR28052">
    <property type="entry name" value="UPF0545 PROTEIN C22ORF39"/>
    <property type="match status" value="1"/>
</dbReference>
<dbReference type="InterPro" id="IPR021475">
    <property type="entry name" value="Pants/Emi1-like"/>
</dbReference>